<feature type="region of interest" description="Disordered" evidence="3">
    <location>
        <begin position="103"/>
        <end position="130"/>
    </location>
</feature>
<accession>A0AAD7UFK9</accession>
<dbReference type="PANTHER" id="PTHR48037">
    <property type="entry name" value="ATPASE E1"/>
    <property type="match status" value="1"/>
</dbReference>
<dbReference type="CDD" id="cd12347">
    <property type="entry name" value="RRM_PPIE"/>
    <property type="match status" value="1"/>
</dbReference>
<dbReference type="Proteomes" id="UP001230188">
    <property type="component" value="Unassembled WGS sequence"/>
</dbReference>
<dbReference type="InterPro" id="IPR035979">
    <property type="entry name" value="RBD_domain_sf"/>
</dbReference>
<dbReference type="Gene3D" id="3.30.70.330">
    <property type="match status" value="1"/>
</dbReference>
<protein>
    <recommendedName>
        <fullName evidence="4">RRM domain-containing protein</fullName>
    </recommendedName>
</protein>
<dbReference type="InterPro" id="IPR000504">
    <property type="entry name" value="RRM_dom"/>
</dbReference>
<comment type="caution">
    <text evidence="5">The sequence shown here is derived from an EMBL/GenBank/DDBJ whole genome shotgun (WGS) entry which is preliminary data.</text>
</comment>
<gene>
    <name evidence="5" type="ORF">CTAYLR_009789</name>
</gene>
<feature type="domain" description="RRM" evidence="4">
    <location>
        <begin position="7"/>
        <end position="87"/>
    </location>
</feature>
<sequence length="130" mass="14250">MEGSNKRILYVGGLADEVVEETVHAAFIPFGDIVEVNIPRDGTKEKGNNRGFGFVEFESEADADEARFNMNGSELFGRVLRVNVAKPSEHRLGSSKPVWSADEWFRRLQPGEDDSPPADAAAATKEGPSR</sequence>
<keyword evidence="1 2" id="KW-0694">RNA-binding</keyword>
<dbReference type="SMART" id="SM00360">
    <property type="entry name" value="RRM"/>
    <property type="match status" value="1"/>
</dbReference>
<dbReference type="AlphaFoldDB" id="A0AAD7UFK9"/>
<dbReference type="GO" id="GO:0003723">
    <property type="term" value="F:RNA binding"/>
    <property type="evidence" value="ECO:0007669"/>
    <property type="project" value="UniProtKB-UniRule"/>
</dbReference>
<dbReference type="InterPro" id="IPR034168">
    <property type="entry name" value="PPIE_RRM"/>
</dbReference>
<dbReference type="EMBL" id="JAQMWT010000337">
    <property type="protein sequence ID" value="KAJ8604219.1"/>
    <property type="molecule type" value="Genomic_DNA"/>
</dbReference>
<evidence type="ECO:0000259" key="4">
    <source>
        <dbReference type="PROSITE" id="PS50102"/>
    </source>
</evidence>
<organism evidence="5 6">
    <name type="scientific">Chrysophaeum taylorii</name>
    <dbReference type="NCBI Taxonomy" id="2483200"/>
    <lineage>
        <taxon>Eukaryota</taxon>
        <taxon>Sar</taxon>
        <taxon>Stramenopiles</taxon>
        <taxon>Ochrophyta</taxon>
        <taxon>Pelagophyceae</taxon>
        <taxon>Pelagomonadales</taxon>
        <taxon>Pelagomonadaceae</taxon>
        <taxon>Chrysophaeum</taxon>
    </lineage>
</organism>
<evidence type="ECO:0000313" key="5">
    <source>
        <dbReference type="EMBL" id="KAJ8604219.1"/>
    </source>
</evidence>
<dbReference type="Pfam" id="PF00076">
    <property type="entry name" value="RRM_1"/>
    <property type="match status" value="1"/>
</dbReference>
<evidence type="ECO:0000313" key="6">
    <source>
        <dbReference type="Proteomes" id="UP001230188"/>
    </source>
</evidence>
<dbReference type="InterPro" id="IPR012677">
    <property type="entry name" value="Nucleotide-bd_a/b_plait_sf"/>
</dbReference>
<dbReference type="PANTHER" id="PTHR48037:SF1">
    <property type="entry name" value="RRM DOMAIN-CONTAINING PROTEIN"/>
    <property type="match status" value="1"/>
</dbReference>
<name>A0AAD7UFK9_9STRA</name>
<proteinExistence type="predicted"/>
<keyword evidence="6" id="KW-1185">Reference proteome</keyword>
<evidence type="ECO:0000256" key="1">
    <source>
        <dbReference type="ARBA" id="ARBA00022884"/>
    </source>
</evidence>
<evidence type="ECO:0000256" key="3">
    <source>
        <dbReference type="SAM" id="MobiDB-lite"/>
    </source>
</evidence>
<reference evidence="5" key="1">
    <citation type="submission" date="2023-01" db="EMBL/GenBank/DDBJ databases">
        <title>Metagenome sequencing of chrysophaentin producing Chrysophaeum taylorii.</title>
        <authorList>
            <person name="Davison J."/>
            <person name="Bewley C."/>
        </authorList>
    </citation>
    <scope>NUCLEOTIDE SEQUENCE</scope>
    <source>
        <strain evidence="5">NIES-1699</strain>
    </source>
</reference>
<dbReference type="SUPFAM" id="SSF54928">
    <property type="entry name" value="RNA-binding domain, RBD"/>
    <property type="match status" value="1"/>
</dbReference>
<evidence type="ECO:0000256" key="2">
    <source>
        <dbReference type="PROSITE-ProRule" id="PRU00176"/>
    </source>
</evidence>
<dbReference type="PROSITE" id="PS50102">
    <property type="entry name" value="RRM"/>
    <property type="match status" value="1"/>
</dbReference>